<dbReference type="InterPro" id="IPR057411">
    <property type="entry name" value="TPR_IFT122"/>
</dbReference>
<evidence type="ECO:0000256" key="1">
    <source>
        <dbReference type="ARBA" id="ARBA00022574"/>
    </source>
</evidence>
<dbReference type="GO" id="GO:0061512">
    <property type="term" value="P:protein localization to cilium"/>
    <property type="evidence" value="ECO:0007669"/>
    <property type="project" value="TreeGrafter"/>
</dbReference>
<dbReference type="InParanoid" id="A0A0V0Q8D4"/>
<dbReference type="Pfam" id="PF25144">
    <property type="entry name" value="Zn_ribbon_IFT122"/>
    <property type="match status" value="1"/>
</dbReference>
<keyword evidence="7" id="KW-1185">Reference proteome</keyword>
<dbReference type="InterPro" id="IPR039857">
    <property type="entry name" value="Ift122/121"/>
</dbReference>
<proteinExistence type="predicted"/>
<dbReference type="EMBL" id="LDAU01000251">
    <property type="protein sequence ID" value="KRW98410.1"/>
    <property type="molecule type" value="Genomic_DNA"/>
</dbReference>
<dbReference type="GO" id="GO:0097730">
    <property type="term" value="C:non-motile cilium"/>
    <property type="evidence" value="ECO:0007669"/>
    <property type="project" value="TreeGrafter"/>
</dbReference>
<dbReference type="PANTHER" id="PTHR12764:SF4">
    <property type="entry name" value="INTRAFLAGELLAR TRANSPORT PROTEIN 122 HOMOLOG"/>
    <property type="match status" value="1"/>
</dbReference>
<dbReference type="GO" id="GO:1905515">
    <property type="term" value="P:non-motile cilium assembly"/>
    <property type="evidence" value="ECO:0007669"/>
    <property type="project" value="TreeGrafter"/>
</dbReference>
<sequence>MCDLSMNRKRLAVVDKNKNLTIYDLISKEVILTEMQVTSCAFNNFFNDSIAYSGKDILYIKTGTHPPLTQRYQGKVVGFKGNKLFVLDDNNLNTIEVSQTTQMLNFIEKHDFQQAYQLACLGSTTQDFKILGLEALQQENFEIALKCFLRTNDIQYVELTKKHQQLKQNGQFDSKNFKAEILAYQQKFHEASKIYEETQNIDDFVKLWVGLNKSQTAINIVNDKYGRRTSDGNQNNSGTQIINRIKQEEALLKEKFGQQGDAAETFKEIGEYKKAIQIYIKNQNMEGLIDVCRLLDKEQNHQELQQCAFQFRKNKKPQYAKEAYLKLGDLKSLIALYTENEQFEDALLLGKQDPQLLEMVKLPYAHWLSRNDRFQEALVAFKQLNRHDLTTKMLYQLSKNAVEENRFDSAATYYWILATQCLQLVSNAKQPVGEDNDYLNKFEEYNNKAEIYHSYAKIYSFIEEPIQPLSGIAFMLNIFNSAKFVINKLQGASLYGVKQSYLYYALGKVSKQLEGFKTARQCYEKLSFYKISADWQEEIDLSNLMIRSKPFSDKESLLPICNRCLSTNPVLANNGNICTSCQHPFLCSFKSFETLPLVEFQIDPRISHQQAIQYLYSDKSKLPKYKKKIVQDDGWTESTQNQQTLNIQGNAEREQGSPFLDKLNEVQEMQQNTQEYIPLVLDERILQTLEPDEVYWIDYKKFCPTMEIRYFKCMVPDIALHTCQECCKFFFLDEFEFEYLKNKKCPFCKTLDEREGPQKDVFDI</sequence>
<evidence type="ECO:0000259" key="4">
    <source>
        <dbReference type="Pfam" id="PF25144"/>
    </source>
</evidence>
<dbReference type="InterPro" id="IPR056838">
    <property type="entry name" value="Zn_ribbon_IFT122"/>
</dbReference>
<comment type="caution">
    <text evidence="6">The sequence shown here is derived from an EMBL/GenBank/DDBJ whole genome shotgun (WGS) entry which is preliminary data.</text>
</comment>
<dbReference type="Gene3D" id="1.25.40.470">
    <property type="match status" value="2"/>
</dbReference>
<dbReference type="PANTHER" id="PTHR12764">
    <property type="entry name" value="WD REPEAT DOMAIN-RELATED"/>
    <property type="match status" value="1"/>
</dbReference>
<dbReference type="Pfam" id="PF23377">
    <property type="entry name" value="Beta-prop_IFT122_2nd"/>
    <property type="match status" value="1"/>
</dbReference>
<feature type="domain" description="IFT122 second beta-propeller" evidence="3">
    <location>
        <begin position="2"/>
        <end position="91"/>
    </location>
</feature>
<dbReference type="GO" id="GO:0030991">
    <property type="term" value="C:intraciliary transport particle A"/>
    <property type="evidence" value="ECO:0007669"/>
    <property type="project" value="TreeGrafter"/>
</dbReference>
<evidence type="ECO:0000313" key="6">
    <source>
        <dbReference type="EMBL" id="KRW98410.1"/>
    </source>
</evidence>
<keyword evidence="2" id="KW-0677">Repeat</keyword>
<gene>
    <name evidence="6" type="ORF">PPERSA_12889</name>
</gene>
<evidence type="ECO:0000313" key="7">
    <source>
        <dbReference type="Proteomes" id="UP000054937"/>
    </source>
</evidence>
<reference evidence="6 7" key="1">
    <citation type="journal article" date="2015" name="Sci. Rep.">
        <title>Genome of the facultative scuticociliatosis pathogen Pseudocohnilembus persalinus provides insight into its virulence through horizontal gene transfer.</title>
        <authorList>
            <person name="Xiong J."/>
            <person name="Wang G."/>
            <person name="Cheng J."/>
            <person name="Tian M."/>
            <person name="Pan X."/>
            <person name="Warren A."/>
            <person name="Jiang C."/>
            <person name="Yuan D."/>
            <person name="Miao W."/>
        </authorList>
    </citation>
    <scope>NUCLEOTIDE SEQUENCE [LARGE SCALE GENOMIC DNA]</scope>
    <source>
        <strain evidence="6">36N120E</strain>
    </source>
</reference>
<keyword evidence="1" id="KW-0853">WD repeat</keyword>
<evidence type="ECO:0000259" key="5">
    <source>
        <dbReference type="Pfam" id="PF25295"/>
    </source>
</evidence>
<evidence type="ECO:0008006" key="8">
    <source>
        <dbReference type="Google" id="ProtNLM"/>
    </source>
</evidence>
<accession>A0A0V0Q8D4</accession>
<evidence type="ECO:0000256" key="2">
    <source>
        <dbReference type="ARBA" id="ARBA00022737"/>
    </source>
</evidence>
<dbReference type="OrthoDB" id="10255582at2759"/>
<dbReference type="InterPro" id="IPR056152">
    <property type="entry name" value="Beta-prop_IFT122_2nd"/>
</dbReference>
<protein>
    <recommendedName>
        <fullName evidence="8">Intraflagellar transport protein 122 homolog</fullName>
    </recommendedName>
</protein>
<feature type="domain" description="IFT122 zinc ribbon" evidence="4">
    <location>
        <begin position="555"/>
        <end position="598"/>
    </location>
</feature>
<dbReference type="Pfam" id="PF25295">
    <property type="entry name" value="TPR_IFT122"/>
    <property type="match status" value="1"/>
</dbReference>
<dbReference type="GO" id="GO:0035721">
    <property type="term" value="P:intraciliary retrograde transport"/>
    <property type="evidence" value="ECO:0007669"/>
    <property type="project" value="TreeGrafter"/>
</dbReference>
<feature type="domain" description="Intraflagellar transport protein 122 homolog TPR" evidence="5">
    <location>
        <begin position="99"/>
        <end position="497"/>
    </location>
</feature>
<organism evidence="6 7">
    <name type="scientific">Pseudocohnilembus persalinus</name>
    <name type="common">Ciliate</name>
    <dbReference type="NCBI Taxonomy" id="266149"/>
    <lineage>
        <taxon>Eukaryota</taxon>
        <taxon>Sar</taxon>
        <taxon>Alveolata</taxon>
        <taxon>Ciliophora</taxon>
        <taxon>Intramacronucleata</taxon>
        <taxon>Oligohymenophorea</taxon>
        <taxon>Scuticociliatia</taxon>
        <taxon>Philasterida</taxon>
        <taxon>Pseudocohnilembidae</taxon>
        <taxon>Pseudocohnilembus</taxon>
    </lineage>
</organism>
<dbReference type="Proteomes" id="UP000054937">
    <property type="component" value="Unassembled WGS sequence"/>
</dbReference>
<name>A0A0V0Q8D4_PSEPJ</name>
<evidence type="ECO:0000259" key="3">
    <source>
        <dbReference type="Pfam" id="PF23377"/>
    </source>
</evidence>
<dbReference type="AlphaFoldDB" id="A0A0V0Q8D4"/>